<name>A0A9W8IH27_9FUNG</name>
<proteinExistence type="predicted"/>
<dbReference type="AlphaFoldDB" id="A0A9W8IH27"/>
<reference evidence="2" key="1">
    <citation type="submission" date="2022-07" db="EMBL/GenBank/DDBJ databases">
        <title>Phylogenomic reconstructions and comparative analyses of Kickxellomycotina fungi.</title>
        <authorList>
            <person name="Reynolds N.K."/>
            <person name="Stajich J.E."/>
            <person name="Barry K."/>
            <person name="Grigoriev I.V."/>
            <person name="Crous P."/>
            <person name="Smith M.E."/>
        </authorList>
    </citation>
    <scope>NUCLEOTIDE SEQUENCE</scope>
    <source>
        <strain evidence="2">NRRL 1566</strain>
    </source>
</reference>
<evidence type="ECO:0000256" key="1">
    <source>
        <dbReference type="SAM" id="SignalP"/>
    </source>
</evidence>
<organism evidence="2 3">
    <name type="scientific">Coemansia brasiliensis</name>
    <dbReference type="NCBI Taxonomy" id="2650707"/>
    <lineage>
        <taxon>Eukaryota</taxon>
        <taxon>Fungi</taxon>
        <taxon>Fungi incertae sedis</taxon>
        <taxon>Zoopagomycota</taxon>
        <taxon>Kickxellomycotina</taxon>
        <taxon>Kickxellomycetes</taxon>
        <taxon>Kickxellales</taxon>
        <taxon>Kickxellaceae</taxon>
        <taxon>Coemansia</taxon>
    </lineage>
</organism>
<accession>A0A9W8IH27</accession>
<sequence>MWTVVRLLIAAILASLAYAEIDKDVKTRVFEALVEHSFGPVTSGHASEYYKTRFFTAQLQSRMRLLVSQYDTAEERSLSDNEAKQLNTVVQEMWRAARKLYHSEGCLSYDLTLCNERNGKQKLSDQEREALDEWEVELNTKYSTKELTKEEATKIHQMASDIQRVLLVHSE</sequence>
<dbReference type="Proteomes" id="UP001139887">
    <property type="component" value="Unassembled WGS sequence"/>
</dbReference>
<keyword evidence="1" id="KW-0732">Signal</keyword>
<feature type="signal peptide" evidence="1">
    <location>
        <begin position="1"/>
        <end position="19"/>
    </location>
</feature>
<feature type="chain" id="PRO_5040907201" evidence="1">
    <location>
        <begin position="20"/>
        <end position="171"/>
    </location>
</feature>
<dbReference type="EMBL" id="JANBUW010000015">
    <property type="protein sequence ID" value="KAJ2851252.1"/>
    <property type="molecule type" value="Genomic_DNA"/>
</dbReference>
<gene>
    <name evidence="2" type="ORF">IWW36_001273</name>
</gene>
<dbReference type="OrthoDB" id="5574378at2759"/>
<protein>
    <submittedName>
        <fullName evidence="2">Uncharacterized protein</fullName>
    </submittedName>
</protein>
<keyword evidence="3" id="KW-1185">Reference proteome</keyword>
<evidence type="ECO:0000313" key="2">
    <source>
        <dbReference type="EMBL" id="KAJ2851252.1"/>
    </source>
</evidence>
<evidence type="ECO:0000313" key="3">
    <source>
        <dbReference type="Proteomes" id="UP001139887"/>
    </source>
</evidence>
<comment type="caution">
    <text evidence="2">The sequence shown here is derived from an EMBL/GenBank/DDBJ whole genome shotgun (WGS) entry which is preliminary data.</text>
</comment>